<accession>A0ABZ0Y3Z6</accession>
<evidence type="ECO:0000313" key="3">
    <source>
        <dbReference type="Proteomes" id="UP001326110"/>
    </source>
</evidence>
<proteinExistence type="predicted"/>
<feature type="chain" id="PRO_5047195971" description="DUF541 domain-containing protein" evidence="1">
    <location>
        <begin position="25"/>
        <end position="256"/>
    </location>
</feature>
<name>A0ABZ0Y3Z6_9BURK</name>
<dbReference type="Proteomes" id="UP001326110">
    <property type="component" value="Chromosome"/>
</dbReference>
<evidence type="ECO:0000256" key="1">
    <source>
        <dbReference type="SAM" id="SignalP"/>
    </source>
</evidence>
<keyword evidence="1" id="KW-0732">Signal</keyword>
<dbReference type="GeneID" id="43162462"/>
<reference evidence="2 3" key="1">
    <citation type="submission" date="2023-11" db="EMBL/GenBank/DDBJ databases">
        <title>MicrobeMod: A computational toolkit for identifying prokaryotic methylation and restriction-modification with nanopore sequencing.</title>
        <authorList>
            <person name="Crits-Christoph A."/>
            <person name="Kang S.C."/>
            <person name="Lee H."/>
            <person name="Ostrov N."/>
        </authorList>
    </citation>
    <scope>NUCLEOTIDE SEQUENCE [LARGE SCALE GENOMIC DNA]</scope>
    <source>
        <strain evidence="2 3">ATCC 25935</strain>
    </source>
</reference>
<keyword evidence="3" id="KW-1185">Reference proteome</keyword>
<evidence type="ECO:0000313" key="2">
    <source>
        <dbReference type="EMBL" id="WQH06579.1"/>
    </source>
</evidence>
<dbReference type="EMBL" id="CP140152">
    <property type="protein sequence ID" value="WQH06579.1"/>
    <property type="molecule type" value="Genomic_DNA"/>
</dbReference>
<gene>
    <name evidence="2" type="ORF">SR858_09725</name>
</gene>
<sequence length="256" mass="27623">MTQRLVLIALAALSLLAAWTIASAVPTAKVPWPEVALPPDAVSYEIGEQINMDGIPLRMRGFDTSASPEQTAAWFRQNMARPVVENKVGAALVLGREQNGYYVTVQLSPAAEGGGTRGVASVADATTGMAQRDSYRAANERLLASLPSGTELVSAMTSIDERRNARFVMLINRYSEEVNRERVRDLLRQEGMELEREARAADAGADVLATLPPGTTSGIALFFKGKGREAIAVISRLPDSRASIVLNTVTTMETYQ</sequence>
<feature type="signal peptide" evidence="1">
    <location>
        <begin position="1"/>
        <end position="24"/>
    </location>
</feature>
<evidence type="ECO:0008006" key="4">
    <source>
        <dbReference type="Google" id="ProtNLM"/>
    </source>
</evidence>
<organism evidence="2 3">
    <name type="scientific">Duganella zoogloeoides</name>
    <dbReference type="NCBI Taxonomy" id="75659"/>
    <lineage>
        <taxon>Bacteria</taxon>
        <taxon>Pseudomonadati</taxon>
        <taxon>Pseudomonadota</taxon>
        <taxon>Betaproteobacteria</taxon>
        <taxon>Burkholderiales</taxon>
        <taxon>Oxalobacteraceae</taxon>
        <taxon>Telluria group</taxon>
        <taxon>Duganella</taxon>
    </lineage>
</organism>
<protein>
    <recommendedName>
        <fullName evidence="4">DUF541 domain-containing protein</fullName>
    </recommendedName>
</protein>
<dbReference type="RefSeq" id="WP_051120277.1">
    <property type="nucleotide sequence ID" value="NZ_CP140152.1"/>
</dbReference>